<organism evidence="2">
    <name type="scientific">Cacopsylla melanoneura</name>
    <dbReference type="NCBI Taxonomy" id="428564"/>
    <lineage>
        <taxon>Eukaryota</taxon>
        <taxon>Metazoa</taxon>
        <taxon>Ecdysozoa</taxon>
        <taxon>Arthropoda</taxon>
        <taxon>Hexapoda</taxon>
        <taxon>Insecta</taxon>
        <taxon>Pterygota</taxon>
        <taxon>Neoptera</taxon>
        <taxon>Paraneoptera</taxon>
        <taxon>Hemiptera</taxon>
        <taxon>Sternorrhyncha</taxon>
        <taxon>Psylloidea</taxon>
        <taxon>Psyllidae</taxon>
        <taxon>Psyllinae</taxon>
        <taxon>Cacopsylla</taxon>
    </lineage>
</organism>
<reference evidence="2" key="1">
    <citation type="submission" date="2021-05" db="EMBL/GenBank/DDBJ databases">
        <authorList>
            <person name="Alioto T."/>
            <person name="Alioto T."/>
            <person name="Gomez Garrido J."/>
        </authorList>
    </citation>
    <scope>NUCLEOTIDE SEQUENCE</scope>
</reference>
<accession>A0A8D8PLZ0</accession>
<dbReference type="EMBL" id="HBUF01004807">
    <property type="protein sequence ID" value="CAG6606786.1"/>
    <property type="molecule type" value="Transcribed_RNA"/>
</dbReference>
<name>A0A8D8PLZ0_9HEMI</name>
<proteinExistence type="predicted"/>
<evidence type="ECO:0000313" key="2">
    <source>
        <dbReference type="EMBL" id="CAG6606786.1"/>
    </source>
</evidence>
<sequence>MESRSRFLRREIPENIIIIIDPVYVRISNNKISPPGFSTKKIIRNKLKTYLILLRFPGKISWSRENFKPNSFVFLNQFFHENSNKEGVSANENNSKFPHKTVPTRQ</sequence>
<feature type="region of interest" description="Disordered" evidence="1">
    <location>
        <begin position="85"/>
        <end position="106"/>
    </location>
</feature>
<protein>
    <submittedName>
        <fullName evidence="2">Uncharacterized protein</fullName>
    </submittedName>
</protein>
<evidence type="ECO:0000256" key="1">
    <source>
        <dbReference type="SAM" id="MobiDB-lite"/>
    </source>
</evidence>
<dbReference type="AlphaFoldDB" id="A0A8D8PLZ0"/>